<comment type="similarity">
    <text evidence="3 19">In the N-terminal section; belongs to the NnrE/AIBP family.</text>
</comment>
<feature type="binding site" evidence="18">
    <location>
        <begin position="135"/>
        <end position="141"/>
    </location>
    <ligand>
        <name>(6S)-NADPHX</name>
        <dbReference type="ChEBI" id="CHEBI:64076"/>
    </ligand>
</feature>
<comment type="subunit">
    <text evidence="17">Homotetramer.</text>
</comment>
<evidence type="ECO:0000256" key="8">
    <source>
        <dbReference type="ARBA" id="ARBA00022857"/>
    </source>
</evidence>
<keyword evidence="12 17" id="KW-0456">Lyase</keyword>
<feature type="binding site" evidence="17">
    <location>
        <position position="338"/>
    </location>
    <ligand>
        <name>(6S)-NADPHX</name>
        <dbReference type="ChEBI" id="CHEBI:64076"/>
    </ligand>
</feature>
<feature type="domain" description="YjeF N-terminal" evidence="21">
    <location>
        <begin position="9"/>
        <end position="222"/>
    </location>
</feature>
<feature type="binding site" evidence="17">
    <location>
        <position position="267"/>
    </location>
    <ligand>
        <name>(6S)-NADPHX</name>
        <dbReference type="ChEBI" id="CHEBI:64076"/>
    </ligand>
</feature>
<evidence type="ECO:0000256" key="14">
    <source>
        <dbReference type="ARBA" id="ARBA00025153"/>
    </source>
</evidence>
<keyword evidence="10 17" id="KW-0520">NAD</keyword>
<feature type="binding site" evidence="18">
    <location>
        <position position="164"/>
    </location>
    <ligand>
        <name>(6S)-NADPHX</name>
        <dbReference type="ChEBI" id="CHEBI:64076"/>
    </ligand>
</feature>
<gene>
    <name evidence="17" type="primary">nnrD</name>
    <name evidence="18" type="synonym">nnrE</name>
    <name evidence="22" type="ORF">EDC37_10352</name>
</gene>
<protein>
    <recommendedName>
        <fullName evidence="19">Bifunctional NAD(P)H-hydrate repair enzyme</fullName>
    </recommendedName>
    <alternativeName>
        <fullName evidence="19">Nicotinamide nucleotide repair protein</fullName>
    </alternativeName>
    <domain>
        <recommendedName>
            <fullName evidence="19">ADP-dependent (S)-NAD(P)H-hydrate dehydratase</fullName>
            <ecNumber evidence="19">4.2.1.136</ecNumber>
        </recommendedName>
        <alternativeName>
            <fullName evidence="19">ADP-dependent NAD(P)HX dehydratase</fullName>
        </alternativeName>
    </domain>
    <domain>
        <recommendedName>
            <fullName evidence="19">NAD(P)H-hydrate epimerase</fullName>
            <ecNumber evidence="19">5.1.99.6</ecNumber>
        </recommendedName>
    </domain>
</protein>
<dbReference type="EC" id="4.2.1.136" evidence="19"/>
<evidence type="ECO:0000256" key="15">
    <source>
        <dbReference type="ARBA" id="ARBA00048238"/>
    </source>
</evidence>
<dbReference type="PIRSF" id="PIRSF017184">
    <property type="entry name" value="Nnr"/>
    <property type="match status" value="1"/>
</dbReference>
<dbReference type="InterPro" id="IPR030677">
    <property type="entry name" value="Nnr"/>
</dbReference>
<dbReference type="HAMAP" id="MF_01965">
    <property type="entry name" value="NADHX_dehydratase"/>
    <property type="match status" value="1"/>
</dbReference>
<keyword evidence="23" id="KW-1185">Reference proteome</keyword>
<dbReference type="PANTHER" id="PTHR12592">
    <property type="entry name" value="ATP-DEPENDENT (S)-NAD(P)H-HYDRATE DEHYDRATASE FAMILY MEMBER"/>
    <property type="match status" value="1"/>
</dbReference>
<feature type="binding site" evidence="17">
    <location>
        <position position="389"/>
    </location>
    <ligand>
        <name>(6S)-NADPHX</name>
        <dbReference type="ChEBI" id="CHEBI:64076"/>
    </ligand>
</feature>
<evidence type="ECO:0000256" key="7">
    <source>
        <dbReference type="ARBA" id="ARBA00022840"/>
    </source>
</evidence>
<dbReference type="InterPro" id="IPR000631">
    <property type="entry name" value="CARKD"/>
</dbReference>
<evidence type="ECO:0000313" key="22">
    <source>
        <dbReference type="EMBL" id="TCS80883.1"/>
    </source>
</evidence>
<dbReference type="NCBIfam" id="TIGR00197">
    <property type="entry name" value="yjeF_nterm"/>
    <property type="match status" value="1"/>
</dbReference>
<feature type="binding site" evidence="18">
    <location>
        <position position="167"/>
    </location>
    <ligand>
        <name>K(+)</name>
        <dbReference type="ChEBI" id="CHEBI:29103"/>
    </ligand>
</feature>
<dbReference type="GO" id="GO:0005524">
    <property type="term" value="F:ATP binding"/>
    <property type="evidence" value="ECO:0007669"/>
    <property type="project" value="UniProtKB-UniRule"/>
</dbReference>
<dbReference type="SUPFAM" id="SSF53613">
    <property type="entry name" value="Ribokinase-like"/>
    <property type="match status" value="1"/>
</dbReference>
<dbReference type="NCBIfam" id="TIGR00196">
    <property type="entry name" value="yjeF_cterm"/>
    <property type="match status" value="1"/>
</dbReference>
<reference evidence="22 23" key="1">
    <citation type="submission" date="2019-03" db="EMBL/GenBank/DDBJ databases">
        <title>Genomic Encyclopedia of Type Strains, Phase IV (KMG-IV): sequencing the most valuable type-strain genomes for metagenomic binning, comparative biology and taxonomic classification.</title>
        <authorList>
            <person name="Goeker M."/>
        </authorList>
    </citation>
    <scope>NUCLEOTIDE SEQUENCE [LARGE SCALE GENOMIC DNA]</scope>
    <source>
        <strain evidence="22 23">DSM 20467</strain>
    </source>
</reference>
<comment type="cofactor">
    <cofactor evidence="18 19">
        <name>K(+)</name>
        <dbReference type="ChEBI" id="CHEBI:29103"/>
    </cofactor>
    <text evidence="18 19">Binds 1 potassium ion per subunit.</text>
</comment>
<feature type="binding site" evidence="18">
    <location>
        <position position="60"/>
    </location>
    <ligand>
        <name>K(+)</name>
        <dbReference type="ChEBI" id="CHEBI:29103"/>
    </ligand>
</feature>
<feature type="binding site" evidence="17">
    <location>
        <position position="455"/>
    </location>
    <ligand>
        <name>AMP</name>
        <dbReference type="ChEBI" id="CHEBI:456215"/>
    </ligand>
</feature>
<evidence type="ECO:0000256" key="5">
    <source>
        <dbReference type="ARBA" id="ARBA00022723"/>
    </source>
</evidence>
<comment type="cofactor">
    <cofactor evidence="17">
        <name>Mg(2+)</name>
        <dbReference type="ChEBI" id="CHEBI:18420"/>
    </cofactor>
</comment>
<comment type="similarity">
    <text evidence="17">Belongs to the NnrD/CARKD family.</text>
</comment>
<keyword evidence="6 17" id="KW-0547">Nucleotide-binding</keyword>
<dbReference type="GO" id="GO:0046872">
    <property type="term" value="F:metal ion binding"/>
    <property type="evidence" value="ECO:0007669"/>
    <property type="project" value="UniProtKB-UniRule"/>
</dbReference>
<dbReference type="EMBL" id="SMAA01000003">
    <property type="protein sequence ID" value="TCS80883.1"/>
    <property type="molecule type" value="Genomic_DNA"/>
</dbReference>
<comment type="similarity">
    <text evidence="4 19">In the C-terminal section; belongs to the NnrD/CARKD family.</text>
</comment>
<proteinExistence type="inferred from homology"/>
<evidence type="ECO:0000256" key="13">
    <source>
        <dbReference type="ARBA" id="ARBA00023268"/>
    </source>
</evidence>
<comment type="function">
    <text evidence="17">Catalyzes the dehydration of the S-form of NAD(P)HX at the expense of ADP, which is converted to AMP. Together with NAD(P)HX epimerase, which catalyzes the epimerization of the S- and R-forms, the enzyme allows the repair of both epimers of NAD(P)HX, a damaged form of NAD(P)H that is a result of enzymatic or heat-dependent hydration.</text>
</comment>
<dbReference type="AlphaFoldDB" id="A0A4R3KD10"/>
<dbReference type="PROSITE" id="PS51383">
    <property type="entry name" value="YJEF_C_3"/>
    <property type="match status" value="1"/>
</dbReference>
<keyword evidence="11 18" id="KW-0413">Isomerase</keyword>
<dbReference type="InterPro" id="IPR029056">
    <property type="entry name" value="Ribokinase-like"/>
</dbReference>
<dbReference type="Pfam" id="PF03853">
    <property type="entry name" value="YjeF_N"/>
    <property type="match status" value="1"/>
</dbReference>
<evidence type="ECO:0000256" key="2">
    <source>
        <dbReference type="ARBA" id="ARBA00000909"/>
    </source>
</evidence>
<comment type="similarity">
    <text evidence="18">Belongs to the NnrE/AIBP family.</text>
</comment>
<dbReference type="EC" id="5.1.99.6" evidence="19"/>
<comment type="caution">
    <text evidence="22">The sequence shown here is derived from an EMBL/GenBank/DDBJ whole genome shotgun (WGS) entry which is preliminary data.</text>
</comment>
<keyword evidence="7 17" id="KW-0067">ATP-binding</keyword>
<keyword evidence="13" id="KW-0511">Multifunctional enzyme</keyword>
<evidence type="ECO:0000256" key="17">
    <source>
        <dbReference type="HAMAP-Rule" id="MF_01965"/>
    </source>
</evidence>
<sequence length="517" mass="55057">MRIATKEEIRQVDKKAIEEYGIEEIALMENAGRAVADAAAAFFEHIKGTSVFVAAGTGNNGGDAFVAARHLLNNNAKVTIFVVGNMEHMTKSAHINYNVLERMQANLYHIDTECDWDKVKLALELSDVIIDGICGTGITLPLRKEQQKMVTCINKVHKPVVAVDVPSGLESDKGIVYEGQAVKATVTVTMGIPKTGLLLYPGAYYVGKLIDDNIGIPLSILNDADIRQRLIDECLVKNIIPPRSMEVHKATCGRVLVLAGSIGYTGAAALCAQAALRVGAGLVTLAAAKSLYPVFAAKMTEVIVTPLPETAAGALGMKAADVLLPREESYDTILMGPGLGRAEETMEFVRSFAASVKKPLVLDADAIFAFAGHAAELKKCAFPPILTPHLGEMANLLQIKVKDLKKDLWEYARKAAVEYNCVFILKSEKTIVACPDGNIFLTTVGNPGMATAGCGDVLAGVTAALRADRMDEKKAAIAAVYIHGKAGDKAAEKGMAGLTAGDIVQNIQVARRSVDGK</sequence>
<dbReference type="GO" id="GO:0110051">
    <property type="term" value="P:metabolite repair"/>
    <property type="evidence" value="ECO:0007669"/>
    <property type="project" value="TreeGrafter"/>
</dbReference>
<dbReference type="InterPro" id="IPR036652">
    <property type="entry name" value="YjeF_N_dom_sf"/>
</dbReference>
<keyword evidence="9 18" id="KW-0630">Potassium</keyword>
<feature type="domain" description="YjeF C-terminal" evidence="20">
    <location>
        <begin position="232"/>
        <end position="514"/>
    </location>
</feature>
<evidence type="ECO:0000256" key="12">
    <source>
        <dbReference type="ARBA" id="ARBA00023239"/>
    </source>
</evidence>
<evidence type="ECO:0000256" key="16">
    <source>
        <dbReference type="ARBA" id="ARBA00049209"/>
    </source>
</evidence>
<comment type="function">
    <text evidence="14 19">Bifunctional enzyme that catalyzes the epimerization of the S- and R-forms of NAD(P)HX and the dehydration of the S-form of NAD(P)HX at the expense of ADP, which is converted to AMP. This allows the repair of both epimers of NAD(P)HX, a damaged form of NAD(P)H that is a result of enzymatic or heat-dependent hydration.</text>
</comment>
<dbReference type="PANTHER" id="PTHR12592:SF0">
    <property type="entry name" value="ATP-DEPENDENT (S)-NAD(P)H-HYDRATE DEHYDRATASE"/>
    <property type="match status" value="1"/>
</dbReference>
<dbReference type="SUPFAM" id="SSF64153">
    <property type="entry name" value="YjeF N-terminal domain-like"/>
    <property type="match status" value="1"/>
</dbReference>
<feature type="binding site" evidence="18">
    <location>
        <begin position="59"/>
        <end position="63"/>
    </location>
    <ligand>
        <name>(6S)-NADPHX</name>
        <dbReference type="ChEBI" id="CHEBI:64076"/>
    </ligand>
</feature>
<evidence type="ECO:0000256" key="4">
    <source>
        <dbReference type="ARBA" id="ARBA00009524"/>
    </source>
</evidence>
<evidence type="ECO:0000256" key="9">
    <source>
        <dbReference type="ARBA" id="ARBA00022958"/>
    </source>
</evidence>
<accession>A0A4R3KD10</accession>
<organism evidence="22 23">
    <name type="scientific">Pectinatus cerevisiiphilus</name>
    <dbReference type="NCBI Taxonomy" id="86956"/>
    <lineage>
        <taxon>Bacteria</taxon>
        <taxon>Bacillati</taxon>
        <taxon>Bacillota</taxon>
        <taxon>Negativicutes</taxon>
        <taxon>Selenomonadales</taxon>
        <taxon>Selenomonadaceae</taxon>
        <taxon>Pectinatus</taxon>
    </lineage>
</organism>
<evidence type="ECO:0000259" key="20">
    <source>
        <dbReference type="PROSITE" id="PS51383"/>
    </source>
</evidence>
<evidence type="ECO:0000313" key="23">
    <source>
        <dbReference type="Proteomes" id="UP000295188"/>
    </source>
</evidence>
<dbReference type="GO" id="GO:0052855">
    <property type="term" value="F:ADP-dependent NAD(P)H-hydrate dehydratase activity"/>
    <property type="evidence" value="ECO:0007669"/>
    <property type="project" value="UniProtKB-UniRule"/>
</dbReference>
<comment type="catalytic activity">
    <reaction evidence="15 17 19">
        <text>(6S)-NADHX + ADP = AMP + phosphate + NADH + H(+)</text>
        <dbReference type="Rhea" id="RHEA:32223"/>
        <dbReference type="ChEBI" id="CHEBI:15378"/>
        <dbReference type="ChEBI" id="CHEBI:43474"/>
        <dbReference type="ChEBI" id="CHEBI:57945"/>
        <dbReference type="ChEBI" id="CHEBI:64074"/>
        <dbReference type="ChEBI" id="CHEBI:456215"/>
        <dbReference type="ChEBI" id="CHEBI:456216"/>
        <dbReference type="EC" id="4.2.1.136"/>
    </reaction>
</comment>
<evidence type="ECO:0000256" key="19">
    <source>
        <dbReference type="PIRNR" id="PIRNR017184"/>
    </source>
</evidence>
<evidence type="ECO:0000256" key="10">
    <source>
        <dbReference type="ARBA" id="ARBA00023027"/>
    </source>
</evidence>
<dbReference type="RefSeq" id="WP_132547559.1">
    <property type="nucleotide sequence ID" value="NZ_SMAA01000003.1"/>
</dbReference>
<keyword evidence="5 18" id="KW-0479">Metal-binding</keyword>
<evidence type="ECO:0000256" key="6">
    <source>
        <dbReference type="ARBA" id="ARBA00022741"/>
    </source>
</evidence>
<evidence type="ECO:0000259" key="21">
    <source>
        <dbReference type="PROSITE" id="PS51385"/>
    </source>
</evidence>
<dbReference type="Gene3D" id="3.40.50.10260">
    <property type="entry name" value="YjeF N-terminal domain"/>
    <property type="match status" value="1"/>
</dbReference>
<evidence type="ECO:0000256" key="3">
    <source>
        <dbReference type="ARBA" id="ARBA00006001"/>
    </source>
</evidence>
<comment type="caution">
    <text evidence="18">Lacks conserved residue(s) required for the propagation of feature annotation.</text>
</comment>
<evidence type="ECO:0000256" key="11">
    <source>
        <dbReference type="ARBA" id="ARBA00023235"/>
    </source>
</evidence>
<comment type="catalytic activity">
    <reaction evidence="2 18 19">
        <text>(6R)-NADPHX = (6S)-NADPHX</text>
        <dbReference type="Rhea" id="RHEA:32227"/>
        <dbReference type="ChEBI" id="CHEBI:64076"/>
        <dbReference type="ChEBI" id="CHEBI:64077"/>
        <dbReference type="EC" id="5.1.99.6"/>
    </reaction>
</comment>
<comment type="catalytic activity">
    <reaction evidence="1 18 19">
        <text>(6R)-NADHX = (6S)-NADHX</text>
        <dbReference type="Rhea" id="RHEA:32215"/>
        <dbReference type="ChEBI" id="CHEBI:64074"/>
        <dbReference type="ChEBI" id="CHEBI:64075"/>
        <dbReference type="EC" id="5.1.99.6"/>
    </reaction>
</comment>
<dbReference type="InterPro" id="IPR004443">
    <property type="entry name" value="YjeF_N_dom"/>
</dbReference>
<evidence type="ECO:0000256" key="1">
    <source>
        <dbReference type="ARBA" id="ARBA00000013"/>
    </source>
</evidence>
<dbReference type="Proteomes" id="UP000295188">
    <property type="component" value="Unassembled WGS sequence"/>
</dbReference>
<dbReference type="Gene3D" id="3.40.1190.20">
    <property type="match status" value="1"/>
</dbReference>
<comment type="catalytic activity">
    <reaction evidence="16 17 19">
        <text>(6S)-NADPHX + ADP = AMP + phosphate + NADPH + H(+)</text>
        <dbReference type="Rhea" id="RHEA:32235"/>
        <dbReference type="ChEBI" id="CHEBI:15378"/>
        <dbReference type="ChEBI" id="CHEBI:43474"/>
        <dbReference type="ChEBI" id="CHEBI:57783"/>
        <dbReference type="ChEBI" id="CHEBI:64076"/>
        <dbReference type="ChEBI" id="CHEBI:456215"/>
        <dbReference type="ChEBI" id="CHEBI:456216"/>
        <dbReference type="EC" id="4.2.1.136"/>
    </reaction>
</comment>
<dbReference type="Pfam" id="PF01256">
    <property type="entry name" value="Carb_kinase"/>
    <property type="match status" value="1"/>
</dbReference>
<dbReference type="CDD" id="cd01171">
    <property type="entry name" value="YXKO-related"/>
    <property type="match status" value="1"/>
</dbReference>
<feature type="binding site" evidence="17">
    <location>
        <position position="456"/>
    </location>
    <ligand>
        <name>(6S)-NADPHX</name>
        <dbReference type="ChEBI" id="CHEBI:64076"/>
    </ligand>
</feature>
<dbReference type="HAMAP" id="MF_01966">
    <property type="entry name" value="NADHX_epimerase"/>
    <property type="match status" value="1"/>
</dbReference>
<name>A0A4R3KD10_9FIRM</name>
<feature type="binding site" evidence="17">
    <location>
        <begin position="426"/>
        <end position="430"/>
    </location>
    <ligand>
        <name>AMP</name>
        <dbReference type="ChEBI" id="CHEBI:456215"/>
    </ligand>
</feature>
<keyword evidence="8 17" id="KW-0521">NADP</keyword>
<dbReference type="GO" id="GO:0046496">
    <property type="term" value="P:nicotinamide nucleotide metabolic process"/>
    <property type="evidence" value="ECO:0007669"/>
    <property type="project" value="UniProtKB-UniRule"/>
</dbReference>
<feature type="binding site" evidence="18">
    <location>
        <position position="131"/>
    </location>
    <ligand>
        <name>K(+)</name>
        <dbReference type="ChEBI" id="CHEBI:29103"/>
    </ligand>
</feature>
<evidence type="ECO:0000256" key="18">
    <source>
        <dbReference type="HAMAP-Rule" id="MF_01966"/>
    </source>
</evidence>
<dbReference type="PROSITE" id="PS51385">
    <property type="entry name" value="YJEF_N"/>
    <property type="match status" value="1"/>
</dbReference>
<dbReference type="OrthoDB" id="9806925at2"/>
<dbReference type="GO" id="GO:0052856">
    <property type="term" value="F:NAD(P)HX epimerase activity"/>
    <property type="evidence" value="ECO:0007669"/>
    <property type="project" value="UniProtKB-UniRule"/>
</dbReference>
<comment type="function">
    <text evidence="18">Catalyzes the epimerization of the S- and R-forms of NAD(P)HX, a damaged form of NAD(P)H that is a result of enzymatic or heat-dependent hydration. This is a prerequisite for the S-specific NAD(P)H-hydrate dehydratase to allow the repair of both epimers of NAD(P)HX.</text>
</comment>